<reference evidence="1 2" key="1">
    <citation type="submission" date="2023-07" db="EMBL/GenBank/DDBJ databases">
        <title>Genomic Encyclopedia of Type Strains, Phase IV (KMG-IV): sequencing the most valuable type-strain genomes for metagenomic binning, comparative biology and taxonomic classification.</title>
        <authorList>
            <person name="Goeker M."/>
        </authorList>
    </citation>
    <scope>NUCLEOTIDE SEQUENCE [LARGE SCALE GENOMIC DNA]</scope>
    <source>
        <strain evidence="1 2">DSM 16784</strain>
    </source>
</reference>
<dbReference type="EMBL" id="JAUSUR010000002">
    <property type="protein sequence ID" value="MDQ0360626.1"/>
    <property type="molecule type" value="Genomic_DNA"/>
</dbReference>
<name>A0ABU0E1D3_9FIRM</name>
<protein>
    <submittedName>
        <fullName evidence="1">RHS repeat-associated protein</fullName>
    </submittedName>
</protein>
<organism evidence="1 2">
    <name type="scientific">Breznakia pachnodae</name>
    <dbReference type="NCBI Taxonomy" id="265178"/>
    <lineage>
        <taxon>Bacteria</taxon>
        <taxon>Bacillati</taxon>
        <taxon>Bacillota</taxon>
        <taxon>Erysipelotrichia</taxon>
        <taxon>Erysipelotrichales</taxon>
        <taxon>Erysipelotrichaceae</taxon>
        <taxon>Breznakia</taxon>
    </lineage>
</organism>
<dbReference type="InterPro" id="IPR050708">
    <property type="entry name" value="T6SS_VgrG/RHS"/>
</dbReference>
<proteinExistence type="predicted"/>
<dbReference type="Gene3D" id="2.180.10.10">
    <property type="entry name" value="RHS repeat-associated core"/>
    <property type="match status" value="1"/>
</dbReference>
<dbReference type="PANTHER" id="PTHR32305:SF15">
    <property type="entry name" value="PROTEIN RHSA-RELATED"/>
    <property type="match status" value="1"/>
</dbReference>
<dbReference type="RefSeq" id="WP_307406680.1">
    <property type="nucleotide sequence ID" value="NZ_JAUSUR010000002.1"/>
</dbReference>
<dbReference type="PANTHER" id="PTHR32305">
    <property type="match status" value="1"/>
</dbReference>
<gene>
    <name evidence="1" type="ORF">J2S15_001371</name>
</gene>
<keyword evidence="2" id="KW-1185">Reference proteome</keyword>
<dbReference type="NCBIfam" id="TIGR03696">
    <property type="entry name" value="Rhs_assc_core"/>
    <property type="match status" value="1"/>
</dbReference>
<comment type="caution">
    <text evidence="1">The sequence shown here is derived from an EMBL/GenBank/DDBJ whole genome shotgun (WGS) entry which is preliminary data.</text>
</comment>
<accession>A0ABU0E1D3</accession>
<evidence type="ECO:0000313" key="2">
    <source>
        <dbReference type="Proteomes" id="UP001230220"/>
    </source>
</evidence>
<dbReference type="InterPro" id="IPR022385">
    <property type="entry name" value="Rhs_assc_core"/>
</dbReference>
<evidence type="ECO:0000313" key="1">
    <source>
        <dbReference type="EMBL" id="MDQ0360626.1"/>
    </source>
</evidence>
<sequence length="423" mass="48147">MKKDHNETFEMLREQVAKREANDNTCDVEVTAHKEGSYRKDPEITYYTLDRNQEYAVVLQENGESNVYANEEIVLSGNDKEVVGLNGSVIAEVDEDEEITTHSYSYYGVSNTKEEGHAYNGEYVQSNGLIYLRARYYNPSTGNFIQIDNNYAGEAENVATQNRYNYTLSNPYKYVDKDGNNALAQGFGHIIVQARYVIQHPWLTPERYMKPTAIWPYAQKMDLFNESTGEVWEIKPQGQEIEGQNQLNRYILAAPDALKRPIRRGGPIYIAPMSFSYADYYIDVQTQTAGYTTRLVSYEQPERKFIGKEIPTLVFEMVKDKDKVKSPNPNPVPDFLKNRYTQKEWEAYCIIINKQVEAYKNENPFYNFGKSAKPYVEGAVNAIFTPEGVFALALVGAVAAAIVNPASIPISIPILERLKPAFP</sequence>
<dbReference type="Proteomes" id="UP001230220">
    <property type="component" value="Unassembled WGS sequence"/>
</dbReference>